<protein>
    <submittedName>
        <fullName evidence="2">Uncharacterized protein</fullName>
    </submittedName>
</protein>
<proteinExistence type="predicted"/>
<dbReference type="AlphaFoldDB" id="A0A7R9V0A2"/>
<dbReference type="Pfam" id="PF10184">
    <property type="entry name" value="DUF2358"/>
    <property type="match status" value="1"/>
</dbReference>
<evidence type="ECO:0000313" key="2">
    <source>
        <dbReference type="EMBL" id="CAD8281019.1"/>
    </source>
</evidence>
<dbReference type="InterPro" id="IPR032710">
    <property type="entry name" value="NTF2-like_dom_sf"/>
</dbReference>
<dbReference type="InterPro" id="IPR018790">
    <property type="entry name" value="DUF2358"/>
</dbReference>
<name>A0A7R9V0A2_9CHLO</name>
<accession>A0A7R9V0A2</accession>
<dbReference type="EMBL" id="HBEC01002198">
    <property type="protein sequence ID" value="CAD8281019.1"/>
    <property type="molecule type" value="Transcribed_RNA"/>
</dbReference>
<feature type="compositionally biased region" description="Basic and acidic residues" evidence="1">
    <location>
        <begin position="55"/>
        <end position="66"/>
    </location>
</feature>
<dbReference type="PANTHER" id="PTHR31094:SF2">
    <property type="entry name" value="RIKEN CDNA 2310061I04 GENE"/>
    <property type="match status" value="1"/>
</dbReference>
<feature type="compositionally biased region" description="Low complexity" evidence="1">
    <location>
        <begin position="27"/>
        <end position="54"/>
    </location>
</feature>
<feature type="region of interest" description="Disordered" evidence="1">
    <location>
        <begin position="122"/>
        <end position="145"/>
    </location>
</feature>
<dbReference type="SUPFAM" id="SSF54427">
    <property type="entry name" value="NTF2-like"/>
    <property type="match status" value="1"/>
</dbReference>
<feature type="region of interest" description="Disordered" evidence="1">
    <location>
        <begin position="1"/>
        <end position="83"/>
    </location>
</feature>
<evidence type="ECO:0000256" key="1">
    <source>
        <dbReference type="SAM" id="MobiDB-lite"/>
    </source>
</evidence>
<gene>
    <name evidence="2" type="ORF">CEUR00632_LOCUS1054</name>
</gene>
<organism evidence="2">
    <name type="scientific">Chlamydomonas euryale</name>
    <dbReference type="NCBI Taxonomy" id="1486919"/>
    <lineage>
        <taxon>Eukaryota</taxon>
        <taxon>Viridiplantae</taxon>
        <taxon>Chlorophyta</taxon>
        <taxon>core chlorophytes</taxon>
        <taxon>Chlorophyceae</taxon>
        <taxon>CS clade</taxon>
        <taxon>Chlamydomonadales</taxon>
        <taxon>Chlamydomonadaceae</taxon>
        <taxon>Chlamydomonas</taxon>
    </lineage>
</organism>
<sequence length="389" mass="41802">MRLNPSAACGAATPASSLQRCGAVAQPRSRSIPGGGRRPSPLLGPLAVPLPLRLSPEDAPHEDTAREPLPCAPSTSGSAASRDDAPTWVGALAVLERSYSSGGLERAGAQAPLLPRVVQFPAHVEQKPPPGPPKQKRRNEDKKPDYFANVGDAIRALRDDIPRLFERELNYEIYRDDVLFKDPRNTFQGIDNYKLLFWSLRFHGRIFFSKLYVEVHRIWQPDDSEIKMRWTVRGIPRVPWEAEGTFDGISTYSLDASGRIYEHVVDNVLLQDPPMQANPLLAGLNLNPLAGGAARVPQLGAWSVQHDQLQAAPRCECSGEALSGSGAAACAPEAMGAVAGGALPAATFSWVRLYAVLCGTALLADMGALTHGRDAATTLAQPTLAADSP</sequence>
<reference evidence="2" key="1">
    <citation type="submission" date="2021-01" db="EMBL/GenBank/DDBJ databases">
        <authorList>
            <person name="Corre E."/>
            <person name="Pelletier E."/>
            <person name="Niang G."/>
            <person name="Scheremetjew M."/>
            <person name="Finn R."/>
            <person name="Kale V."/>
            <person name="Holt S."/>
            <person name="Cochrane G."/>
            <person name="Meng A."/>
            <person name="Brown T."/>
            <person name="Cohen L."/>
        </authorList>
    </citation>
    <scope>NUCLEOTIDE SEQUENCE</scope>
    <source>
        <strain evidence="2">CCMP219</strain>
    </source>
</reference>
<dbReference type="PANTHER" id="PTHR31094">
    <property type="entry name" value="RIKEN CDNA 2310061I04 GENE"/>
    <property type="match status" value="1"/>
</dbReference>